<dbReference type="InterPro" id="IPR020846">
    <property type="entry name" value="MFS_dom"/>
</dbReference>
<feature type="transmembrane region" description="Helical" evidence="8">
    <location>
        <begin position="486"/>
        <end position="502"/>
    </location>
</feature>
<evidence type="ECO:0000256" key="7">
    <source>
        <dbReference type="RuleBase" id="RU003346"/>
    </source>
</evidence>
<dbReference type="Proteomes" id="UP000308005">
    <property type="component" value="Unassembled WGS sequence"/>
</dbReference>
<feature type="transmembrane region" description="Helical" evidence="8">
    <location>
        <begin position="414"/>
        <end position="436"/>
    </location>
</feature>
<feature type="transmembrane region" description="Helical" evidence="8">
    <location>
        <begin position="140"/>
        <end position="158"/>
    </location>
</feature>
<protein>
    <submittedName>
        <fullName evidence="10">Putative sugar transporter</fullName>
    </submittedName>
</protein>
<keyword evidence="10" id="KW-0762">Sugar transport</keyword>
<keyword evidence="6 8" id="KW-0472">Membrane</keyword>
<dbReference type="GO" id="GO:0016020">
    <property type="term" value="C:membrane"/>
    <property type="evidence" value="ECO:0007669"/>
    <property type="project" value="UniProtKB-SubCell"/>
</dbReference>
<evidence type="ECO:0000256" key="4">
    <source>
        <dbReference type="ARBA" id="ARBA00022692"/>
    </source>
</evidence>
<feature type="transmembrane region" description="Helical" evidence="8">
    <location>
        <begin position="164"/>
        <end position="186"/>
    </location>
</feature>
<evidence type="ECO:0000256" key="5">
    <source>
        <dbReference type="ARBA" id="ARBA00022989"/>
    </source>
</evidence>
<comment type="caution">
    <text evidence="10">The sequence shown here is derived from an EMBL/GenBank/DDBJ whole genome shotgun (WGS) entry which is preliminary data.</text>
</comment>
<dbReference type="Pfam" id="PF00083">
    <property type="entry name" value="Sugar_tr"/>
    <property type="match status" value="1"/>
</dbReference>
<dbReference type="NCBIfam" id="TIGR00879">
    <property type="entry name" value="SP"/>
    <property type="match status" value="1"/>
</dbReference>
<dbReference type="EMBL" id="QZBM01000113">
    <property type="protein sequence ID" value="THZ23782.1"/>
    <property type="molecule type" value="Genomic_DNA"/>
</dbReference>
<dbReference type="PANTHER" id="PTHR48022:SF83">
    <property type="entry name" value="MAJOR FACILITATOR SUPERFAMILY (MFS) PROFILE DOMAIN-CONTAINING PROTEIN"/>
    <property type="match status" value="1"/>
</dbReference>
<dbReference type="InterPro" id="IPR050360">
    <property type="entry name" value="MFS_Sugar_Transporters"/>
</dbReference>
<feature type="transmembrane region" description="Helical" evidence="8">
    <location>
        <begin position="59"/>
        <end position="86"/>
    </location>
</feature>
<feature type="transmembrane region" description="Helical" evidence="8">
    <location>
        <begin position="457"/>
        <end position="474"/>
    </location>
</feature>
<feature type="transmembrane region" description="Helical" evidence="8">
    <location>
        <begin position="116"/>
        <end position="133"/>
    </location>
</feature>
<comment type="similarity">
    <text evidence="2 7">Belongs to the major facilitator superfamily. Sugar transporter (TC 2.A.1.1) family.</text>
</comment>
<reference evidence="10 11" key="1">
    <citation type="submission" date="2018-10" db="EMBL/GenBank/DDBJ databases">
        <title>Fifty Aureobasidium pullulans genomes reveal a recombining polyextremotolerant generalist.</title>
        <authorList>
            <person name="Gostincar C."/>
            <person name="Turk M."/>
            <person name="Zajc J."/>
            <person name="Gunde-Cimerman N."/>
        </authorList>
    </citation>
    <scope>NUCLEOTIDE SEQUENCE [LARGE SCALE GENOMIC DNA]</scope>
    <source>
        <strain evidence="10 11">EXF-3863</strain>
    </source>
</reference>
<dbReference type="PROSITE" id="PS50850">
    <property type="entry name" value="MFS"/>
    <property type="match status" value="1"/>
</dbReference>
<evidence type="ECO:0000256" key="1">
    <source>
        <dbReference type="ARBA" id="ARBA00004141"/>
    </source>
</evidence>
<dbReference type="InterPro" id="IPR003663">
    <property type="entry name" value="Sugar/inositol_transpt"/>
</dbReference>
<dbReference type="GO" id="GO:0005351">
    <property type="term" value="F:carbohydrate:proton symporter activity"/>
    <property type="evidence" value="ECO:0007669"/>
    <property type="project" value="TreeGrafter"/>
</dbReference>
<dbReference type="InterPro" id="IPR036259">
    <property type="entry name" value="MFS_trans_sf"/>
</dbReference>
<evidence type="ECO:0000256" key="8">
    <source>
        <dbReference type="SAM" id="Phobius"/>
    </source>
</evidence>
<proteinExistence type="inferred from homology"/>
<feature type="transmembrane region" description="Helical" evidence="8">
    <location>
        <begin position="389"/>
        <end position="408"/>
    </location>
</feature>
<dbReference type="InterPro" id="IPR005828">
    <property type="entry name" value="MFS_sugar_transport-like"/>
</dbReference>
<feature type="transmembrane region" description="Helical" evidence="8">
    <location>
        <begin position="237"/>
        <end position="258"/>
    </location>
</feature>
<feature type="transmembrane region" description="Helical" evidence="8">
    <location>
        <begin position="322"/>
        <end position="344"/>
    </location>
</feature>
<dbReference type="PROSITE" id="PS00217">
    <property type="entry name" value="SUGAR_TRANSPORT_2"/>
    <property type="match status" value="1"/>
</dbReference>
<evidence type="ECO:0000256" key="2">
    <source>
        <dbReference type="ARBA" id="ARBA00010992"/>
    </source>
</evidence>
<evidence type="ECO:0000259" key="9">
    <source>
        <dbReference type="PROSITE" id="PS50850"/>
    </source>
</evidence>
<evidence type="ECO:0000313" key="10">
    <source>
        <dbReference type="EMBL" id="THZ23782.1"/>
    </source>
</evidence>
<dbReference type="InterPro" id="IPR005829">
    <property type="entry name" value="Sugar_transporter_CS"/>
</dbReference>
<gene>
    <name evidence="10" type="ORF">D6C91_03540</name>
</gene>
<dbReference type="PANTHER" id="PTHR48022">
    <property type="entry name" value="PLASTIDIC GLUCOSE TRANSPORTER 4"/>
    <property type="match status" value="1"/>
</dbReference>
<dbReference type="SUPFAM" id="SSF103473">
    <property type="entry name" value="MFS general substrate transporter"/>
    <property type="match status" value="1"/>
</dbReference>
<name>A0A4S9TG85_AURPU</name>
<evidence type="ECO:0000256" key="3">
    <source>
        <dbReference type="ARBA" id="ARBA00022448"/>
    </source>
</evidence>
<sequence length="555" mass="61659">MGLRVYFKMASHTADESLKHGAHQVEEVFGAHAIVDAKHASDAEHNTPLIEVIKKNKKAILWSMVMSMTVVMEGYDTILMSSFFAYPSFAKRFGAFNAATNDYQLTGAWQTALNNASNVGIVPGIFLNGWLAAKYGYRKVIIVALFFLNAFIFITFFAPNKPVLVVGQILCGFSWGVFATIGPAYASEIVPLQLRGYLTSYVNLCWAIGQFIAAGVLKGLVARTDQWSYRIPFAVQWAWPVPLMVACFFAPESPWYMVRNGRLEEAEHILKRTSSNTSQDEIKGTLAMMVHTTEIENQLDNEASQTSYIQCFKGTDRRRTEICCMTFMGQLFSGSCFAYTPTYFFQQAGIKDTVSYSIGLGGTAVAFCGTIASWLILARVGRRKIYTTGMGVLCILLLIIGIVSVASTSDGAKWVAGALTVVWLLTYSLTVGPVAYTIVSETSAIRVRAKTVCLARNAYALMNIVCSTLESYFMNPTEWNLKGKTAFFWFATSFLTFVWAYFRLPEAKDRSYEEMDLLFTKGVSARKFASYKIDAYAGAAVDSKTEILYEEKVAQ</sequence>
<dbReference type="Gene3D" id="1.20.1250.20">
    <property type="entry name" value="MFS general substrate transporter like domains"/>
    <property type="match status" value="1"/>
</dbReference>
<evidence type="ECO:0000313" key="11">
    <source>
        <dbReference type="Proteomes" id="UP000308005"/>
    </source>
</evidence>
<keyword evidence="3 7" id="KW-0813">Transport</keyword>
<evidence type="ECO:0000256" key="6">
    <source>
        <dbReference type="ARBA" id="ARBA00023136"/>
    </source>
</evidence>
<keyword evidence="4 8" id="KW-0812">Transmembrane</keyword>
<keyword evidence="5 8" id="KW-1133">Transmembrane helix</keyword>
<feature type="domain" description="Major facilitator superfamily (MFS) profile" evidence="9">
    <location>
        <begin position="62"/>
        <end position="508"/>
    </location>
</feature>
<organism evidence="10 11">
    <name type="scientific">Aureobasidium pullulans</name>
    <name type="common">Black yeast</name>
    <name type="synonym">Pullularia pullulans</name>
    <dbReference type="NCBI Taxonomy" id="5580"/>
    <lineage>
        <taxon>Eukaryota</taxon>
        <taxon>Fungi</taxon>
        <taxon>Dikarya</taxon>
        <taxon>Ascomycota</taxon>
        <taxon>Pezizomycotina</taxon>
        <taxon>Dothideomycetes</taxon>
        <taxon>Dothideomycetidae</taxon>
        <taxon>Dothideales</taxon>
        <taxon>Saccotheciaceae</taxon>
        <taxon>Aureobasidium</taxon>
    </lineage>
</organism>
<dbReference type="FunFam" id="1.20.1250.20:FF:000078">
    <property type="entry name" value="MFS maltose transporter, putative"/>
    <property type="match status" value="1"/>
</dbReference>
<feature type="transmembrane region" description="Helical" evidence="8">
    <location>
        <begin position="198"/>
        <end position="217"/>
    </location>
</feature>
<feature type="transmembrane region" description="Helical" evidence="8">
    <location>
        <begin position="356"/>
        <end position="377"/>
    </location>
</feature>
<accession>A0A4S9TG85</accession>
<comment type="subcellular location">
    <subcellularLocation>
        <location evidence="1">Membrane</location>
        <topology evidence="1">Multi-pass membrane protein</topology>
    </subcellularLocation>
</comment>
<dbReference type="AlphaFoldDB" id="A0A4S9TG85"/>